<dbReference type="SUPFAM" id="SSF54637">
    <property type="entry name" value="Thioesterase/thiol ester dehydrase-isomerase"/>
    <property type="match status" value="1"/>
</dbReference>
<dbReference type="Gene3D" id="3.10.129.10">
    <property type="entry name" value="Hotdog Thioesterase"/>
    <property type="match status" value="1"/>
</dbReference>
<accession>A0A328AF19</accession>
<evidence type="ECO:0000313" key="3">
    <source>
        <dbReference type="EMBL" id="RAK53117.1"/>
    </source>
</evidence>
<dbReference type="EMBL" id="QFYQ01000001">
    <property type="protein sequence ID" value="RAK53117.1"/>
    <property type="molecule type" value="Genomic_DNA"/>
</dbReference>
<dbReference type="RefSeq" id="WP_111526870.1">
    <property type="nucleotide sequence ID" value="NZ_JBHRSG010000001.1"/>
</dbReference>
<keyword evidence="1" id="KW-0378">Hydrolase</keyword>
<comment type="caution">
    <text evidence="3">The sequence shown here is derived from an EMBL/GenBank/DDBJ whole genome shotgun (WGS) entry which is preliminary data.</text>
</comment>
<dbReference type="AlphaFoldDB" id="A0A328AF19"/>
<name>A0A328AF19_9CAUL</name>
<dbReference type="PANTHER" id="PTHR43240:SF8">
    <property type="entry name" value="PHENYLACETIC ACID DEGRADATION-RELATED PROTEIN"/>
    <property type="match status" value="1"/>
</dbReference>
<keyword evidence="4" id="KW-1185">Reference proteome</keyword>
<dbReference type="Pfam" id="PF03061">
    <property type="entry name" value="4HBT"/>
    <property type="match status" value="1"/>
</dbReference>
<dbReference type="GO" id="GO:0061522">
    <property type="term" value="F:1,4-dihydroxy-2-naphthoyl-CoA thioesterase activity"/>
    <property type="evidence" value="ECO:0007669"/>
    <property type="project" value="TreeGrafter"/>
</dbReference>
<evidence type="ECO:0000313" key="4">
    <source>
        <dbReference type="Proteomes" id="UP000249254"/>
    </source>
</evidence>
<dbReference type="NCBIfam" id="TIGR00369">
    <property type="entry name" value="unchar_dom_1"/>
    <property type="match status" value="1"/>
</dbReference>
<evidence type="ECO:0000259" key="2">
    <source>
        <dbReference type="Pfam" id="PF03061"/>
    </source>
</evidence>
<dbReference type="CDD" id="cd03443">
    <property type="entry name" value="PaaI_thioesterase"/>
    <property type="match status" value="1"/>
</dbReference>
<dbReference type="GO" id="GO:0005829">
    <property type="term" value="C:cytosol"/>
    <property type="evidence" value="ECO:0007669"/>
    <property type="project" value="TreeGrafter"/>
</dbReference>
<dbReference type="InterPro" id="IPR006683">
    <property type="entry name" value="Thioestr_dom"/>
</dbReference>
<dbReference type="Proteomes" id="UP000249254">
    <property type="component" value="Unassembled WGS sequence"/>
</dbReference>
<feature type="domain" description="Thioesterase" evidence="2">
    <location>
        <begin position="52"/>
        <end position="123"/>
    </location>
</feature>
<sequence>MPATVNRTSVEDLNRANAGKLPGHLGLEIVEVEPGKVVGRFAVRADLVAHTGYLLAGAVLSVADILCAYGVSTAWPEGASGFTTAEVKANFMGTLREGEVRCTAELLHGGRTTQVWDARVEDAASGKLMAAFRCTQIILYPRGG</sequence>
<dbReference type="InterPro" id="IPR029069">
    <property type="entry name" value="HotDog_dom_sf"/>
</dbReference>
<dbReference type="InterPro" id="IPR003736">
    <property type="entry name" value="PAAI_dom"/>
</dbReference>
<evidence type="ECO:0000256" key="1">
    <source>
        <dbReference type="ARBA" id="ARBA00022801"/>
    </source>
</evidence>
<protein>
    <submittedName>
        <fullName evidence="3">Competence protein ComA</fullName>
    </submittedName>
</protein>
<dbReference type="OrthoDB" id="9813282at2"/>
<proteinExistence type="predicted"/>
<organism evidence="3 4">
    <name type="scientific">Phenylobacterium soli</name>
    <dbReference type="NCBI Taxonomy" id="2170551"/>
    <lineage>
        <taxon>Bacteria</taxon>
        <taxon>Pseudomonadati</taxon>
        <taxon>Pseudomonadota</taxon>
        <taxon>Alphaproteobacteria</taxon>
        <taxon>Caulobacterales</taxon>
        <taxon>Caulobacteraceae</taxon>
        <taxon>Phenylobacterium</taxon>
    </lineage>
</organism>
<dbReference type="PANTHER" id="PTHR43240">
    <property type="entry name" value="1,4-DIHYDROXY-2-NAPHTHOYL-COA THIOESTERASE 1"/>
    <property type="match status" value="1"/>
</dbReference>
<reference evidence="4" key="1">
    <citation type="submission" date="2018-05" db="EMBL/GenBank/DDBJ databases">
        <authorList>
            <person name="Li X."/>
        </authorList>
    </citation>
    <scope>NUCLEOTIDE SEQUENCE [LARGE SCALE GENOMIC DNA]</scope>
    <source>
        <strain evidence="4">LX32</strain>
    </source>
</reference>
<gene>
    <name evidence="3" type="ORF">DJ017_00495</name>
</gene>